<evidence type="ECO:0000256" key="1">
    <source>
        <dbReference type="SAM" id="Phobius"/>
    </source>
</evidence>
<evidence type="ECO:0000313" key="2">
    <source>
        <dbReference type="EMBL" id="KEO53815.1"/>
    </source>
</evidence>
<proteinExistence type="predicted"/>
<accession>A0A074JDA2</accession>
<comment type="caution">
    <text evidence="2">The sequence shown here is derived from an EMBL/GenBank/DDBJ whole genome shotgun (WGS) entry which is preliminary data.</text>
</comment>
<keyword evidence="3" id="KW-1185">Reference proteome</keyword>
<dbReference type="Proteomes" id="UP000027471">
    <property type="component" value="Unassembled WGS sequence"/>
</dbReference>
<organism evidence="2 3">
    <name type="scientific">Thioclava indica</name>
    <dbReference type="NCBI Taxonomy" id="1353528"/>
    <lineage>
        <taxon>Bacteria</taxon>
        <taxon>Pseudomonadati</taxon>
        <taxon>Pseudomonadota</taxon>
        <taxon>Alphaproteobacteria</taxon>
        <taxon>Rhodobacterales</taxon>
        <taxon>Paracoccaceae</taxon>
        <taxon>Thioclava</taxon>
    </lineage>
</organism>
<dbReference type="eggNOG" id="ENOG50316ZZ">
    <property type="taxonomic scope" value="Bacteria"/>
</dbReference>
<gene>
    <name evidence="2" type="ORF">DT23_06505</name>
</gene>
<feature type="transmembrane region" description="Helical" evidence="1">
    <location>
        <begin position="34"/>
        <end position="52"/>
    </location>
</feature>
<keyword evidence="1" id="KW-0472">Membrane</keyword>
<dbReference type="STRING" id="1353528.DT23_06505"/>
<dbReference type="AlphaFoldDB" id="A0A074JDA2"/>
<protein>
    <submittedName>
        <fullName evidence="2">Uncharacterized protein</fullName>
    </submittedName>
</protein>
<sequence>MKGFFKFVAFSAIAAFCLLLAVVASDHGPWYFAWLLGTMMIILLSVAGGVMFETQFAEKKELASRQKENKA</sequence>
<name>A0A074JDA2_9RHOB</name>
<keyword evidence="1" id="KW-1133">Transmembrane helix</keyword>
<dbReference type="OrthoDB" id="7225982at2"/>
<dbReference type="EMBL" id="AUNB01000062">
    <property type="protein sequence ID" value="KEO53815.1"/>
    <property type="molecule type" value="Genomic_DNA"/>
</dbReference>
<keyword evidence="1" id="KW-0812">Transmembrane</keyword>
<evidence type="ECO:0000313" key="3">
    <source>
        <dbReference type="Proteomes" id="UP000027471"/>
    </source>
</evidence>
<reference evidence="2 3" key="1">
    <citation type="journal article" date="2015" name="Antonie Van Leeuwenhoek">
        <title>Thioclava indica sp. nov., isolated from surface seawater of the Indian Ocean.</title>
        <authorList>
            <person name="Liu Y."/>
            <person name="Lai Q."/>
            <person name="Du J."/>
            <person name="Xu H."/>
            <person name="Jiang L."/>
            <person name="Shao Z."/>
        </authorList>
    </citation>
    <scope>NUCLEOTIDE SEQUENCE [LARGE SCALE GENOMIC DNA]</scope>
    <source>
        <strain evidence="2 3">DT23-4</strain>
    </source>
</reference>